<dbReference type="Proteomes" id="UP000014254">
    <property type="component" value="Unassembled WGS sequence"/>
</dbReference>
<protein>
    <submittedName>
        <fullName evidence="2">Uncharacterized protein</fullName>
    </submittedName>
</protein>
<reference evidence="3" key="1">
    <citation type="submission" date="2013-05" db="EMBL/GenBank/DDBJ databases">
        <title>The Genome sequence of Mucor circinelloides f. circinelloides 1006PhL.</title>
        <authorList>
            <consortium name="The Broad Institute Genomics Platform"/>
            <person name="Cuomo C."/>
            <person name="Earl A."/>
            <person name="Findley K."/>
            <person name="Lee S.C."/>
            <person name="Walker B."/>
            <person name="Young S."/>
            <person name="Zeng Q."/>
            <person name="Gargeya S."/>
            <person name="Fitzgerald M."/>
            <person name="Haas B."/>
            <person name="Abouelleil A."/>
            <person name="Allen A.W."/>
            <person name="Alvarado L."/>
            <person name="Arachchi H.M."/>
            <person name="Berlin A.M."/>
            <person name="Chapman S.B."/>
            <person name="Gainer-Dewar J."/>
            <person name="Goldberg J."/>
            <person name="Griggs A."/>
            <person name="Gujja S."/>
            <person name="Hansen M."/>
            <person name="Howarth C."/>
            <person name="Imamovic A."/>
            <person name="Ireland A."/>
            <person name="Larimer J."/>
            <person name="McCowan C."/>
            <person name="Murphy C."/>
            <person name="Pearson M."/>
            <person name="Poon T.W."/>
            <person name="Priest M."/>
            <person name="Roberts A."/>
            <person name="Saif S."/>
            <person name="Shea T."/>
            <person name="Sisk P."/>
            <person name="Sykes S."/>
            <person name="Wortman J."/>
            <person name="Nusbaum C."/>
            <person name="Birren B."/>
        </authorList>
    </citation>
    <scope>NUCLEOTIDE SEQUENCE [LARGE SCALE GENOMIC DNA]</scope>
    <source>
        <strain evidence="3">1006PhL</strain>
    </source>
</reference>
<dbReference type="VEuPathDB" id="FungiDB:HMPREF1544_10513"/>
<evidence type="ECO:0000313" key="2">
    <source>
        <dbReference type="EMBL" id="EPB82720.1"/>
    </source>
</evidence>
<proteinExistence type="predicted"/>
<dbReference type="AlphaFoldDB" id="S2JSB5"/>
<keyword evidence="3" id="KW-1185">Reference proteome</keyword>
<sequence>MGLTSVSSEIQDICLGQTRLDEDTFVWRTCLIPSPSSITNTTDSNINNDNTNNASAHSASSNVNTVDSNASNNTNNNEKISVACPNVNTTEKHNITLKRLIQEELKDEIKEDEERLERKKN</sequence>
<accession>S2JSB5</accession>
<evidence type="ECO:0000313" key="3">
    <source>
        <dbReference type="Proteomes" id="UP000014254"/>
    </source>
</evidence>
<evidence type="ECO:0000256" key="1">
    <source>
        <dbReference type="SAM" id="MobiDB-lite"/>
    </source>
</evidence>
<feature type="region of interest" description="Disordered" evidence="1">
    <location>
        <begin position="37"/>
        <end position="85"/>
    </location>
</feature>
<organism evidence="2 3">
    <name type="scientific">Mucor circinelloides f. circinelloides (strain 1006PhL)</name>
    <name type="common">Mucormycosis agent</name>
    <name type="synonym">Calyptromyces circinelloides</name>
    <dbReference type="NCBI Taxonomy" id="1220926"/>
    <lineage>
        <taxon>Eukaryota</taxon>
        <taxon>Fungi</taxon>
        <taxon>Fungi incertae sedis</taxon>
        <taxon>Mucoromycota</taxon>
        <taxon>Mucoromycotina</taxon>
        <taxon>Mucoromycetes</taxon>
        <taxon>Mucorales</taxon>
        <taxon>Mucorineae</taxon>
        <taxon>Mucoraceae</taxon>
        <taxon>Mucor</taxon>
    </lineage>
</organism>
<dbReference type="InParanoid" id="S2JSB5"/>
<dbReference type="EMBL" id="KE124101">
    <property type="protein sequence ID" value="EPB82720.1"/>
    <property type="molecule type" value="Genomic_DNA"/>
</dbReference>
<gene>
    <name evidence="2" type="ORF">HMPREF1544_10513</name>
</gene>
<feature type="compositionally biased region" description="Low complexity" evidence="1">
    <location>
        <begin position="37"/>
        <end position="77"/>
    </location>
</feature>
<name>S2JSB5_MUCC1</name>